<evidence type="ECO:0000313" key="1">
    <source>
        <dbReference type="Ensembl" id="ENSGACP00000016545.1"/>
    </source>
</evidence>
<proteinExistence type="predicted"/>
<dbReference type="Ensembl" id="ENSGACT00000016578.1">
    <property type="protein sequence ID" value="ENSGACP00000016545.1"/>
    <property type="gene ID" value="ENSGACG00000012519.1"/>
</dbReference>
<organism evidence="1">
    <name type="scientific">Gasterosteus aculeatus</name>
    <name type="common">Three-spined stickleback</name>
    <dbReference type="NCBI Taxonomy" id="69293"/>
    <lineage>
        <taxon>Eukaryota</taxon>
        <taxon>Metazoa</taxon>
        <taxon>Chordata</taxon>
        <taxon>Craniata</taxon>
        <taxon>Vertebrata</taxon>
        <taxon>Euteleostomi</taxon>
        <taxon>Actinopterygii</taxon>
        <taxon>Neopterygii</taxon>
        <taxon>Teleostei</taxon>
        <taxon>Neoteleostei</taxon>
        <taxon>Acanthomorphata</taxon>
        <taxon>Eupercaria</taxon>
        <taxon>Perciformes</taxon>
        <taxon>Cottioidei</taxon>
        <taxon>Gasterosteales</taxon>
        <taxon>Gasterosteidae</taxon>
        <taxon>Gasterosteus</taxon>
    </lineage>
</organism>
<name>G3PG21_GASAC</name>
<sequence>YFSVSVFRLGDQDPDGNFPLLCSPPVTVCVTVISEVYIQLFLSQSLEDLYVDSRKTCVQNDTQLRSLALINSSSVFFIHKYCAVKLGKAKCNIIGTSVGWELTVS</sequence>
<accession>G3PG21</accession>
<reference evidence="1" key="2">
    <citation type="submission" date="2024-04" db="UniProtKB">
        <authorList>
            <consortium name="Ensembl"/>
        </authorList>
    </citation>
    <scope>IDENTIFICATION</scope>
</reference>
<dbReference type="Bgee" id="ENSGACG00000012519">
    <property type="expression patterns" value="Expressed in telencephalon and 2 other cell types or tissues"/>
</dbReference>
<dbReference type="AlphaFoldDB" id="G3PG21"/>
<protein>
    <submittedName>
        <fullName evidence="1">Uncharacterized protein</fullName>
    </submittedName>
</protein>
<reference evidence="1" key="1">
    <citation type="submission" date="2006-01" db="EMBL/GenBank/DDBJ databases">
        <authorList>
            <person name="Lindblad-Toh K."/>
            <person name="Mauceli E."/>
            <person name="Grabherr M."/>
            <person name="Chang J.L."/>
            <person name="Lander E.S."/>
        </authorList>
    </citation>
    <scope>NUCLEOTIDE SEQUENCE [LARGE SCALE GENOMIC DNA]</scope>
</reference>
<dbReference type="InParanoid" id="G3PG21"/>